<evidence type="ECO:0000256" key="1">
    <source>
        <dbReference type="SAM" id="MobiDB-lite"/>
    </source>
</evidence>
<dbReference type="OrthoDB" id="5119865at2"/>
<organism evidence="3 4">
    <name type="scientific">Salinibacterium amurskyense</name>
    <dbReference type="NCBI Taxonomy" id="205941"/>
    <lineage>
        <taxon>Bacteria</taxon>
        <taxon>Bacillati</taxon>
        <taxon>Actinomycetota</taxon>
        <taxon>Actinomycetes</taxon>
        <taxon>Micrococcales</taxon>
        <taxon>Microbacteriaceae</taxon>
        <taxon>Salinibacterium</taxon>
    </lineage>
</organism>
<dbReference type="Proteomes" id="UP000231742">
    <property type="component" value="Unassembled WGS sequence"/>
</dbReference>
<keyword evidence="2" id="KW-0812">Transmembrane</keyword>
<keyword evidence="2" id="KW-0472">Membrane</keyword>
<protein>
    <submittedName>
        <fullName evidence="3">Uncharacterized protein</fullName>
    </submittedName>
</protein>
<evidence type="ECO:0000256" key="2">
    <source>
        <dbReference type="SAM" id="Phobius"/>
    </source>
</evidence>
<reference evidence="3 4" key="1">
    <citation type="submission" date="2017-11" db="EMBL/GenBank/DDBJ databases">
        <title>Genomic Encyclopedia of Archaeal and Bacterial Type Strains, Phase II (KMG-II): From Individual Species to Whole Genera.</title>
        <authorList>
            <person name="Goeker M."/>
        </authorList>
    </citation>
    <scope>NUCLEOTIDE SEQUENCE [LARGE SCALE GENOMIC DNA]</scope>
    <source>
        <strain evidence="3 4">DSM 16400</strain>
    </source>
</reference>
<comment type="caution">
    <text evidence="3">The sequence shown here is derived from an EMBL/GenBank/DDBJ whole genome shotgun (WGS) entry which is preliminary data.</text>
</comment>
<name>A0A2M9D7J2_9MICO</name>
<keyword evidence="2" id="KW-1133">Transmembrane helix</keyword>
<feature type="region of interest" description="Disordered" evidence="1">
    <location>
        <begin position="1"/>
        <end position="37"/>
    </location>
</feature>
<proteinExistence type="predicted"/>
<dbReference type="RefSeq" id="WP_100388149.1">
    <property type="nucleotide sequence ID" value="NZ_BMZU01000001.1"/>
</dbReference>
<evidence type="ECO:0000313" key="3">
    <source>
        <dbReference type="EMBL" id="PJJ81473.1"/>
    </source>
</evidence>
<feature type="compositionally biased region" description="Low complexity" evidence="1">
    <location>
        <begin position="20"/>
        <end position="37"/>
    </location>
</feature>
<dbReference type="AlphaFoldDB" id="A0A2M9D7J2"/>
<dbReference type="EMBL" id="PGFH01000001">
    <property type="protein sequence ID" value="PJJ81473.1"/>
    <property type="molecule type" value="Genomic_DNA"/>
</dbReference>
<feature type="transmembrane region" description="Helical" evidence="2">
    <location>
        <begin position="52"/>
        <end position="75"/>
    </location>
</feature>
<accession>A0A2M9D7J2</accession>
<evidence type="ECO:0000313" key="4">
    <source>
        <dbReference type="Proteomes" id="UP000231742"/>
    </source>
</evidence>
<feature type="compositionally biased region" description="Low complexity" evidence="1">
    <location>
        <begin position="1"/>
        <end position="10"/>
    </location>
</feature>
<keyword evidence="4" id="KW-1185">Reference proteome</keyword>
<feature type="region of interest" description="Disordered" evidence="1">
    <location>
        <begin position="92"/>
        <end position="114"/>
    </location>
</feature>
<sequence>MTENSPSSSEPSHESDGERAAPITAIPASAPASASAEAEAAPTPARVPLPGWAWALIAVAVVVFLASAATTTIIVTSALASAGSYECDEFGECSGSDATKARPEPTSSGSDRPAVDVHVPLDRSAVFDGQPVWSIAPGATWQPTTFDRPGIKVLQDEATGCQLATTQRLALPDPDVSDDFDGSYAVLVREFSAFLEEDPHAQLHDPGLLDIAIAEVGSDSTIEFASVTISHINPDGVAQITELAARSMLGSESELVARLTCDAPVHNAFAAQFEVFSEVLSVTTTP</sequence>
<gene>
    <name evidence="3" type="ORF">CLV85_0650</name>
</gene>